<organism evidence="2 3">
    <name type="scientific">Stentor coeruleus</name>
    <dbReference type="NCBI Taxonomy" id="5963"/>
    <lineage>
        <taxon>Eukaryota</taxon>
        <taxon>Sar</taxon>
        <taxon>Alveolata</taxon>
        <taxon>Ciliophora</taxon>
        <taxon>Postciliodesmatophora</taxon>
        <taxon>Heterotrichea</taxon>
        <taxon>Heterotrichida</taxon>
        <taxon>Stentoridae</taxon>
        <taxon>Stentor</taxon>
    </lineage>
</organism>
<protein>
    <submittedName>
        <fullName evidence="2">Uncharacterized protein</fullName>
    </submittedName>
</protein>
<accession>A0A1R2CE29</accession>
<dbReference type="Proteomes" id="UP000187209">
    <property type="component" value="Unassembled WGS sequence"/>
</dbReference>
<feature type="compositionally biased region" description="Low complexity" evidence="1">
    <location>
        <begin position="174"/>
        <end position="187"/>
    </location>
</feature>
<feature type="region of interest" description="Disordered" evidence="1">
    <location>
        <begin position="173"/>
        <end position="193"/>
    </location>
</feature>
<keyword evidence="3" id="KW-1185">Reference proteome</keyword>
<feature type="region of interest" description="Disordered" evidence="1">
    <location>
        <begin position="42"/>
        <end position="76"/>
    </location>
</feature>
<dbReference type="AlphaFoldDB" id="A0A1R2CE29"/>
<evidence type="ECO:0000313" key="2">
    <source>
        <dbReference type="EMBL" id="OMJ87259.1"/>
    </source>
</evidence>
<name>A0A1R2CE29_9CILI</name>
<comment type="caution">
    <text evidence="2">The sequence shown here is derived from an EMBL/GenBank/DDBJ whole genome shotgun (WGS) entry which is preliminary data.</text>
</comment>
<evidence type="ECO:0000313" key="3">
    <source>
        <dbReference type="Proteomes" id="UP000187209"/>
    </source>
</evidence>
<gene>
    <name evidence="2" type="ORF">SteCoe_11026</name>
</gene>
<reference evidence="2 3" key="1">
    <citation type="submission" date="2016-11" db="EMBL/GenBank/DDBJ databases">
        <title>The macronuclear genome of Stentor coeruleus: a giant cell with tiny introns.</title>
        <authorList>
            <person name="Slabodnick M."/>
            <person name="Ruby J.G."/>
            <person name="Reiff S.B."/>
            <person name="Swart E.C."/>
            <person name="Gosai S."/>
            <person name="Prabakaran S."/>
            <person name="Witkowska E."/>
            <person name="Larue G.E."/>
            <person name="Fisher S."/>
            <person name="Freeman R.M."/>
            <person name="Gunawardena J."/>
            <person name="Chu W."/>
            <person name="Stover N.A."/>
            <person name="Gregory B.D."/>
            <person name="Nowacki M."/>
            <person name="Derisi J."/>
            <person name="Roy S.W."/>
            <person name="Marshall W.F."/>
            <person name="Sood P."/>
        </authorList>
    </citation>
    <scope>NUCLEOTIDE SEQUENCE [LARGE SCALE GENOMIC DNA]</scope>
    <source>
        <strain evidence="2">WM001</strain>
    </source>
</reference>
<evidence type="ECO:0000256" key="1">
    <source>
        <dbReference type="SAM" id="MobiDB-lite"/>
    </source>
</evidence>
<proteinExistence type="predicted"/>
<dbReference type="EMBL" id="MPUH01000181">
    <property type="protein sequence ID" value="OMJ87259.1"/>
    <property type="molecule type" value="Genomic_DNA"/>
</dbReference>
<sequence>MEDHVQNFSSFSPQRYFKVVGARKPRRIKILNPCLKIHQYKKLSRKSSNSPPERPVEEKIIKKSLSSTRAASSEKRLKSLPKHQIPSFPIETQNTIKSGVSIYKLEKSQSSATITVKSYRQPSSSNDPIPSKAHSLIRNPIETLSKPISEISKISLNTKTKDSYNMKTQILEFNNNNNNSNSLSSRKNLSKKSFTKNEPKAVYPFTKLARLFTTAFMQKPNLYISSARIDT</sequence>